<name>A0AAQ3P2U6_VIGMU</name>
<dbReference type="InterPro" id="IPR050221">
    <property type="entry name" value="26S_Proteasome_ATPase"/>
</dbReference>
<dbReference type="PROSITE" id="PS00674">
    <property type="entry name" value="AAA"/>
    <property type="match status" value="1"/>
</dbReference>
<dbReference type="InterPro" id="IPR041569">
    <property type="entry name" value="AAA_lid_3"/>
</dbReference>
<keyword evidence="7" id="KW-0647">Proteasome</keyword>
<evidence type="ECO:0000313" key="12">
    <source>
        <dbReference type="EMBL" id="WVZ20744.1"/>
    </source>
</evidence>
<dbReference type="FunFam" id="1.10.8.60:FF:000008">
    <property type="entry name" value="26S protease regulatory subunit 10B"/>
    <property type="match status" value="1"/>
</dbReference>
<keyword evidence="13" id="KW-1185">Reference proteome</keyword>
<evidence type="ECO:0000256" key="2">
    <source>
        <dbReference type="ARBA" id="ARBA00004496"/>
    </source>
</evidence>
<reference evidence="12 13" key="1">
    <citation type="journal article" date="2023" name="Life. Sci Alliance">
        <title>Evolutionary insights into 3D genome organization and epigenetic landscape of Vigna mungo.</title>
        <authorList>
            <person name="Junaid A."/>
            <person name="Singh B."/>
            <person name="Bhatia S."/>
        </authorList>
    </citation>
    <scope>NUCLEOTIDE SEQUENCE [LARGE SCALE GENOMIC DNA]</scope>
    <source>
        <strain evidence="12">Urdbean</strain>
    </source>
</reference>
<dbReference type="InterPro" id="IPR003960">
    <property type="entry name" value="ATPase_AAA_CS"/>
</dbReference>
<organism evidence="12 13">
    <name type="scientific">Vigna mungo</name>
    <name type="common">Black gram</name>
    <name type="synonym">Phaseolus mungo</name>
    <dbReference type="NCBI Taxonomy" id="3915"/>
    <lineage>
        <taxon>Eukaryota</taxon>
        <taxon>Viridiplantae</taxon>
        <taxon>Streptophyta</taxon>
        <taxon>Embryophyta</taxon>
        <taxon>Tracheophyta</taxon>
        <taxon>Spermatophyta</taxon>
        <taxon>Magnoliopsida</taxon>
        <taxon>eudicotyledons</taxon>
        <taxon>Gunneridae</taxon>
        <taxon>Pentapetalae</taxon>
        <taxon>rosids</taxon>
        <taxon>fabids</taxon>
        <taxon>Fabales</taxon>
        <taxon>Fabaceae</taxon>
        <taxon>Papilionoideae</taxon>
        <taxon>50 kb inversion clade</taxon>
        <taxon>NPAAA clade</taxon>
        <taxon>indigoferoid/millettioid clade</taxon>
        <taxon>Phaseoleae</taxon>
        <taxon>Vigna</taxon>
    </lineage>
</organism>
<gene>
    <name evidence="12" type="ORF">V8G54_008066</name>
</gene>
<dbReference type="Gene3D" id="2.40.50.140">
    <property type="entry name" value="Nucleic acid-binding proteins"/>
    <property type="match status" value="1"/>
</dbReference>
<evidence type="ECO:0000256" key="6">
    <source>
        <dbReference type="ARBA" id="ARBA00022840"/>
    </source>
</evidence>
<feature type="domain" description="AAA+ ATPase" evidence="11">
    <location>
        <begin position="190"/>
        <end position="329"/>
    </location>
</feature>
<evidence type="ECO:0000256" key="7">
    <source>
        <dbReference type="ARBA" id="ARBA00022942"/>
    </source>
</evidence>
<dbReference type="InterPro" id="IPR003593">
    <property type="entry name" value="AAA+_ATPase"/>
</dbReference>
<dbReference type="Gene3D" id="1.10.8.60">
    <property type="match status" value="1"/>
</dbReference>
<dbReference type="InterPro" id="IPR027417">
    <property type="entry name" value="P-loop_NTPase"/>
</dbReference>
<dbReference type="GO" id="GO:0005524">
    <property type="term" value="F:ATP binding"/>
    <property type="evidence" value="ECO:0007669"/>
    <property type="project" value="UniProtKB-KW"/>
</dbReference>
<dbReference type="FunFam" id="3.40.50.300:FF:000034">
    <property type="entry name" value="26S protease regulatory subunit 10B"/>
    <property type="match status" value="1"/>
</dbReference>
<evidence type="ECO:0000256" key="3">
    <source>
        <dbReference type="ARBA" id="ARBA00006914"/>
    </source>
</evidence>
<comment type="subcellular location">
    <subcellularLocation>
        <location evidence="2">Cytoplasm</location>
    </subcellularLocation>
    <subcellularLocation>
        <location evidence="1">Nucleus</location>
    </subcellularLocation>
</comment>
<keyword evidence="4" id="KW-0963">Cytoplasm</keyword>
<dbReference type="Pfam" id="PF00004">
    <property type="entry name" value="AAA"/>
    <property type="match status" value="1"/>
</dbReference>
<evidence type="ECO:0000256" key="1">
    <source>
        <dbReference type="ARBA" id="ARBA00004123"/>
    </source>
</evidence>
<dbReference type="Proteomes" id="UP001374535">
    <property type="component" value="Chromosome 2"/>
</dbReference>
<dbReference type="SMART" id="SM00382">
    <property type="entry name" value="AAA"/>
    <property type="match status" value="1"/>
</dbReference>
<dbReference type="GO" id="GO:0005737">
    <property type="term" value="C:cytoplasm"/>
    <property type="evidence" value="ECO:0007669"/>
    <property type="project" value="UniProtKB-SubCell"/>
</dbReference>
<evidence type="ECO:0000256" key="8">
    <source>
        <dbReference type="ARBA" id="ARBA00023242"/>
    </source>
</evidence>
<sequence length="417" mass="46693">MADAEDALRRRNAVAEYRKKLLQHKELESRVRSVRENLRASKKEFNKTEDDLKSLQSVGQIIGEVLRPLDNERLIVKASSGPRYVVGCRSKVDKEKLTSGTRVVLDMTTLTIMRALPREIYLIPVISIVSNSPRLSCQVDPVVYNMLHEDPGNVSYSAVGGLSDQIRELRESIELPLMNPELFLRVGIKPPKGVLLYGPPGTGKTLLARAIASNIDANFLKVVSSAIIDKYIGESARLIREMFGYARDHQPCIIFMDEIDAIGGRRFSEGTSADREIQRTLMELLNQLDGFDQLGKVKMIMATNRPDVLDPALLRPGRLDRKIEIPLPNEQSRMEILKIHAAGIAKHGEIDYEAVVKLAEGFNGADLRNVCTEAGMSAIRAERDYVIHEDFMKAVRKLNEAKKLESSAHYNADFGKD</sequence>
<dbReference type="Pfam" id="PF17862">
    <property type="entry name" value="AAA_lid_3"/>
    <property type="match status" value="1"/>
</dbReference>
<proteinExistence type="inferred from homology"/>
<keyword evidence="8" id="KW-0539">Nucleus</keyword>
<accession>A0AAQ3P2U6</accession>
<dbReference type="EMBL" id="CP144699">
    <property type="protein sequence ID" value="WVZ20744.1"/>
    <property type="molecule type" value="Genomic_DNA"/>
</dbReference>
<dbReference type="InterPro" id="IPR032501">
    <property type="entry name" value="Prot_ATP_ID_OB_2nd"/>
</dbReference>
<dbReference type="Gene3D" id="3.40.50.300">
    <property type="entry name" value="P-loop containing nucleotide triphosphate hydrolases"/>
    <property type="match status" value="1"/>
</dbReference>
<keyword evidence="6 9" id="KW-0067">ATP-binding</keyword>
<evidence type="ECO:0000256" key="10">
    <source>
        <dbReference type="SAM" id="Coils"/>
    </source>
</evidence>
<dbReference type="InterPro" id="IPR012340">
    <property type="entry name" value="NA-bd_OB-fold"/>
</dbReference>
<evidence type="ECO:0000256" key="9">
    <source>
        <dbReference type="RuleBase" id="RU003651"/>
    </source>
</evidence>
<dbReference type="Pfam" id="PF16450">
    <property type="entry name" value="Prot_ATP_ID_OB_C"/>
    <property type="match status" value="1"/>
</dbReference>
<dbReference type="GO" id="GO:0000502">
    <property type="term" value="C:proteasome complex"/>
    <property type="evidence" value="ECO:0007669"/>
    <property type="project" value="UniProtKB-KW"/>
</dbReference>
<evidence type="ECO:0000256" key="4">
    <source>
        <dbReference type="ARBA" id="ARBA00022490"/>
    </source>
</evidence>
<keyword evidence="5 9" id="KW-0547">Nucleotide-binding</keyword>
<dbReference type="InterPro" id="IPR003959">
    <property type="entry name" value="ATPase_AAA_core"/>
</dbReference>
<dbReference type="AlphaFoldDB" id="A0AAQ3P2U6"/>
<dbReference type="GO" id="GO:0005634">
    <property type="term" value="C:nucleus"/>
    <property type="evidence" value="ECO:0007669"/>
    <property type="project" value="UniProtKB-SubCell"/>
</dbReference>
<evidence type="ECO:0000256" key="5">
    <source>
        <dbReference type="ARBA" id="ARBA00022741"/>
    </source>
</evidence>
<feature type="coiled-coil region" evidence="10">
    <location>
        <begin position="24"/>
        <end position="58"/>
    </location>
</feature>
<dbReference type="SUPFAM" id="SSF52540">
    <property type="entry name" value="P-loop containing nucleoside triphosphate hydrolases"/>
    <property type="match status" value="1"/>
</dbReference>
<evidence type="ECO:0000313" key="13">
    <source>
        <dbReference type="Proteomes" id="UP001374535"/>
    </source>
</evidence>
<dbReference type="PANTHER" id="PTHR23073">
    <property type="entry name" value="26S PROTEASOME REGULATORY SUBUNIT"/>
    <property type="match status" value="1"/>
</dbReference>
<keyword evidence="10" id="KW-0175">Coiled coil</keyword>
<comment type="similarity">
    <text evidence="3 9">Belongs to the AAA ATPase family.</text>
</comment>
<protein>
    <recommendedName>
        <fullName evidence="11">AAA+ ATPase domain-containing protein</fullName>
    </recommendedName>
</protein>
<dbReference type="GO" id="GO:0016887">
    <property type="term" value="F:ATP hydrolysis activity"/>
    <property type="evidence" value="ECO:0007669"/>
    <property type="project" value="InterPro"/>
</dbReference>
<evidence type="ECO:0000259" key="11">
    <source>
        <dbReference type="SMART" id="SM00382"/>
    </source>
</evidence>